<comment type="caution">
    <text evidence="1">The sequence shown here is derived from an EMBL/GenBank/DDBJ whole genome shotgun (WGS) entry which is preliminary data.</text>
</comment>
<gene>
    <name evidence="1" type="ORF">D5086_027680</name>
</gene>
<evidence type="ECO:0000313" key="1">
    <source>
        <dbReference type="EMBL" id="KAL3570431.1"/>
    </source>
</evidence>
<name>A0ACC4AW56_POPAL</name>
<accession>A0ACC4AW56</accession>
<protein>
    <submittedName>
        <fullName evidence="1">Uncharacterized protein</fullName>
    </submittedName>
</protein>
<proteinExistence type="predicted"/>
<dbReference type="EMBL" id="RCHU02000015">
    <property type="protein sequence ID" value="KAL3570431.1"/>
    <property type="molecule type" value="Genomic_DNA"/>
</dbReference>
<reference evidence="1 2" key="1">
    <citation type="journal article" date="2024" name="Plant Biotechnol. J.">
        <title>Genome and CRISPR/Cas9 system of a widespread forest tree (Populus alba) in the world.</title>
        <authorList>
            <person name="Liu Y.J."/>
            <person name="Jiang P.F."/>
            <person name="Han X.M."/>
            <person name="Li X.Y."/>
            <person name="Wang H.M."/>
            <person name="Wang Y.J."/>
            <person name="Wang X.X."/>
            <person name="Zeng Q.Y."/>
        </authorList>
    </citation>
    <scope>NUCLEOTIDE SEQUENCE [LARGE SCALE GENOMIC DNA]</scope>
    <source>
        <strain evidence="2">cv. PAL-ZL1</strain>
    </source>
</reference>
<organism evidence="1 2">
    <name type="scientific">Populus alba</name>
    <name type="common">White poplar</name>
    <dbReference type="NCBI Taxonomy" id="43335"/>
    <lineage>
        <taxon>Eukaryota</taxon>
        <taxon>Viridiplantae</taxon>
        <taxon>Streptophyta</taxon>
        <taxon>Embryophyta</taxon>
        <taxon>Tracheophyta</taxon>
        <taxon>Spermatophyta</taxon>
        <taxon>Magnoliopsida</taxon>
        <taxon>eudicotyledons</taxon>
        <taxon>Gunneridae</taxon>
        <taxon>Pentapetalae</taxon>
        <taxon>rosids</taxon>
        <taxon>fabids</taxon>
        <taxon>Malpighiales</taxon>
        <taxon>Salicaceae</taxon>
        <taxon>Saliceae</taxon>
        <taxon>Populus</taxon>
    </lineage>
</organism>
<keyword evidence="2" id="KW-1185">Reference proteome</keyword>
<evidence type="ECO:0000313" key="2">
    <source>
        <dbReference type="Proteomes" id="UP000309997"/>
    </source>
</evidence>
<dbReference type="Proteomes" id="UP000309997">
    <property type="component" value="Unassembled WGS sequence"/>
</dbReference>
<sequence length="104" mass="11681">MSNDMAEVHKFKMKKKRHKAAALIKGAQGPGTEDLKGSSQALTWTVPEMMLQNKRGQLVSFQTSQIQQPQRQRKAQRDGSEMASLKLFMRVVQNKAVLQNLAGQ</sequence>